<dbReference type="InterPro" id="IPR020806">
    <property type="entry name" value="PKS_PP-bd"/>
</dbReference>
<dbReference type="AlphaFoldDB" id="A0A4Y3KFB8"/>
<evidence type="ECO:0000259" key="5">
    <source>
        <dbReference type="PROSITE" id="PS50075"/>
    </source>
</evidence>
<evidence type="ECO:0000256" key="1">
    <source>
        <dbReference type="ARBA" id="ARBA00001957"/>
    </source>
</evidence>
<sequence>MTVTSRYPATPAQRGMFLHHAANPTDTAFDLAFVFRIEEPVDLGLLVEATRAVFTAAVGASTSFEHGPEGVTAVVRPGSAGVRVVELAPDPVADLDRDARIALETEAIIAAGPIPPGAPEQLTVRVYPGEGVHHLTLVASHLVGDAYSFYRVVDAISTLCTLPGEAWPQVLDGLRDHPGTVPPTPTSPGAVARYGELLATADDLRHPELEPRRGDGPVTGTHHRWSPDPATAARIRASETWTEHGAATTFFTAYAATLQRLAGRETVALGVPLAGRAGHRAKNAIGFFVNTLPLPVRIDATTTWRELAAQVRTGIRLLQANQGLDLSGPDGADLLGGAFHGVDNAVTFYKQNLVLRLPGTRVTSVPLRRDALPYPLTVTASDDGERMELDVAVADHLEAADAPGLLRAALDALTRTPDAPVIGDVVLTDADEVPASPGTRRTVVDDLEDVARRTPHAVALRAGGLDVDYATLVARVRATAAALDAAGASPFVVVTLPRSVEAVVAMLGVMASGRTYVPVDPAAPPRRAELIHARVARELDGRVTVLAEPGAQHTLARRADVHLLDGFALTRGDGAQLPPAPRRGTDLAYVIFTSGSTGEPKGVVVRHDNVTALLDAALDAVPHEPSDRWCLFHSLAFDFSVWEVLGPLTRGGCLVVPQGDEVANPEAFAAFLARERVTVLNQTPSAFRRLSDVLVRAGTTLPDVRLAVFGGEALYPQDLRPWLDHVGAGTRFVNMYGITETTVHVTAREITPTEARTQVRSLIGEPLAHLGAVVVDPFGRLCPPGVSGELLVTGAGLAQGYLGRPDLTAERFRTVVVDGRRERAYVTGDRVRRDGDGELVYVGRVDDQVQLRGYRIELGEVTSALTADAGVGAAVVRLLAPAGTEPFLAAWVVPAPGRTLDDDAVGALRRALAERLPAYMVPAAIVPVAAIPTNQNGKPDLDRLPAPAASRADAAHPGAAGAGAGTGTGTGTSAAADEDADDLAHRIARVWEDVIGAGRVRPHDRFMDVGGTSMHVMQVHERLRTGLGLSDVTLVDLFEHATPAELADFVSSRATR</sequence>
<dbReference type="InterPro" id="IPR020845">
    <property type="entry name" value="AMP-binding_CS"/>
</dbReference>
<name>A0A4Y3KFB8_CELUD</name>
<dbReference type="InterPro" id="IPR036736">
    <property type="entry name" value="ACP-like_sf"/>
</dbReference>
<dbReference type="InterPro" id="IPR023213">
    <property type="entry name" value="CAT-like_dom_sf"/>
</dbReference>
<evidence type="ECO:0000256" key="3">
    <source>
        <dbReference type="ARBA" id="ARBA00022553"/>
    </source>
</evidence>
<dbReference type="Pfam" id="PF00668">
    <property type="entry name" value="Condensation"/>
    <property type="match status" value="1"/>
</dbReference>
<dbReference type="Pfam" id="PF00550">
    <property type="entry name" value="PP-binding"/>
    <property type="match status" value="1"/>
</dbReference>
<evidence type="ECO:0000313" key="7">
    <source>
        <dbReference type="Proteomes" id="UP000315842"/>
    </source>
</evidence>
<dbReference type="InterPro" id="IPR009081">
    <property type="entry name" value="PP-bd_ACP"/>
</dbReference>
<dbReference type="EMBL" id="BJLP01000035">
    <property type="protein sequence ID" value="GEA81688.1"/>
    <property type="molecule type" value="Genomic_DNA"/>
</dbReference>
<dbReference type="GO" id="GO:0031177">
    <property type="term" value="F:phosphopantetheine binding"/>
    <property type="evidence" value="ECO:0007669"/>
    <property type="project" value="InterPro"/>
</dbReference>
<dbReference type="PROSITE" id="PS00455">
    <property type="entry name" value="AMP_BINDING"/>
    <property type="match status" value="1"/>
</dbReference>
<keyword evidence="2" id="KW-0596">Phosphopantetheine</keyword>
<dbReference type="InterPro" id="IPR042099">
    <property type="entry name" value="ANL_N_sf"/>
</dbReference>
<feature type="compositionally biased region" description="Gly residues" evidence="4">
    <location>
        <begin position="960"/>
        <end position="970"/>
    </location>
</feature>
<dbReference type="InterPro" id="IPR010071">
    <property type="entry name" value="AA_adenyl_dom"/>
</dbReference>
<gene>
    <name evidence="6" type="ORF">CUD01_21320</name>
</gene>
<comment type="cofactor">
    <cofactor evidence="1">
        <name>pantetheine 4'-phosphate</name>
        <dbReference type="ChEBI" id="CHEBI:47942"/>
    </cofactor>
</comment>
<dbReference type="SMART" id="SM00823">
    <property type="entry name" value="PKS_PP"/>
    <property type="match status" value="1"/>
</dbReference>
<reference evidence="6 7" key="1">
    <citation type="submission" date="2019-06" db="EMBL/GenBank/DDBJ databases">
        <title>Whole genome shotgun sequence of Cellulomonas uda NBRC 3747.</title>
        <authorList>
            <person name="Hosoyama A."/>
            <person name="Uohara A."/>
            <person name="Ohji S."/>
            <person name="Ichikawa N."/>
        </authorList>
    </citation>
    <scope>NUCLEOTIDE SEQUENCE [LARGE SCALE GENOMIC DNA]</scope>
    <source>
        <strain evidence="6 7">NBRC 3747</strain>
    </source>
</reference>
<dbReference type="InterPro" id="IPR000873">
    <property type="entry name" value="AMP-dep_synth/lig_dom"/>
</dbReference>
<dbReference type="NCBIfam" id="TIGR01733">
    <property type="entry name" value="AA-adenyl-dom"/>
    <property type="match status" value="1"/>
</dbReference>
<dbReference type="Gene3D" id="3.30.300.30">
    <property type="match status" value="1"/>
</dbReference>
<keyword evidence="3" id="KW-0597">Phosphoprotein</keyword>
<dbReference type="GO" id="GO:0044550">
    <property type="term" value="P:secondary metabolite biosynthetic process"/>
    <property type="evidence" value="ECO:0007669"/>
    <property type="project" value="TreeGrafter"/>
</dbReference>
<dbReference type="Pfam" id="PF00501">
    <property type="entry name" value="AMP-binding"/>
    <property type="match status" value="1"/>
</dbReference>
<evidence type="ECO:0000256" key="2">
    <source>
        <dbReference type="ARBA" id="ARBA00022450"/>
    </source>
</evidence>
<dbReference type="GO" id="GO:0005737">
    <property type="term" value="C:cytoplasm"/>
    <property type="evidence" value="ECO:0007669"/>
    <property type="project" value="TreeGrafter"/>
</dbReference>
<evidence type="ECO:0000313" key="6">
    <source>
        <dbReference type="EMBL" id="GEA81688.1"/>
    </source>
</evidence>
<keyword evidence="7" id="KW-1185">Reference proteome</keyword>
<dbReference type="Gene3D" id="3.30.559.30">
    <property type="entry name" value="Nonribosomal peptide synthetase, condensation domain"/>
    <property type="match status" value="1"/>
</dbReference>
<comment type="caution">
    <text evidence="6">The sequence shown here is derived from an EMBL/GenBank/DDBJ whole genome shotgun (WGS) entry which is preliminary data.</text>
</comment>
<dbReference type="PANTHER" id="PTHR45527">
    <property type="entry name" value="NONRIBOSOMAL PEPTIDE SYNTHETASE"/>
    <property type="match status" value="1"/>
</dbReference>
<feature type="domain" description="Carrier" evidence="5">
    <location>
        <begin position="978"/>
        <end position="1054"/>
    </location>
</feature>
<dbReference type="InterPro" id="IPR045851">
    <property type="entry name" value="AMP-bd_C_sf"/>
</dbReference>
<evidence type="ECO:0000256" key="4">
    <source>
        <dbReference type="SAM" id="MobiDB-lite"/>
    </source>
</evidence>
<feature type="region of interest" description="Disordered" evidence="4">
    <location>
        <begin position="207"/>
        <end position="229"/>
    </location>
</feature>
<dbReference type="PANTHER" id="PTHR45527:SF1">
    <property type="entry name" value="FATTY ACID SYNTHASE"/>
    <property type="match status" value="1"/>
</dbReference>
<feature type="compositionally biased region" description="Low complexity" evidence="4">
    <location>
        <begin position="944"/>
        <end position="959"/>
    </location>
</feature>
<dbReference type="GO" id="GO:0003824">
    <property type="term" value="F:catalytic activity"/>
    <property type="evidence" value="ECO:0007669"/>
    <property type="project" value="InterPro"/>
</dbReference>
<proteinExistence type="predicted"/>
<dbReference type="InterPro" id="IPR001242">
    <property type="entry name" value="Condensation_dom"/>
</dbReference>
<feature type="region of interest" description="Disordered" evidence="4">
    <location>
        <begin position="932"/>
        <end position="977"/>
    </location>
</feature>
<dbReference type="Gene3D" id="1.10.1200.10">
    <property type="entry name" value="ACP-like"/>
    <property type="match status" value="1"/>
</dbReference>
<dbReference type="Proteomes" id="UP000315842">
    <property type="component" value="Unassembled WGS sequence"/>
</dbReference>
<dbReference type="PROSITE" id="PS50075">
    <property type="entry name" value="CARRIER"/>
    <property type="match status" value="1"/>
</dbReference>
<organism evidence="6 7">
    <name type="scientific">Cellulomonas uda</name>
    <dbReference type="NCBI Taxonomy" id="1714"/>
    <lineage>
        <taxon>Bacteria</taxon>
        <taxon>Bacillati</taxon>
        <taxon>Actinomycetota</taxon>
        <taxon>Actinomycetes</taxon>
        <taxon>Micrococcales</taxon>
        <taxon>Cellulomonadaceae</taxon>
        <taxon>Cellulomonas</taxon>
    </lineage>
</organism>
<dbReference type="GO" id="GO:0008610">
    <property type="term" value="P:lipid biosynthetic process"/>
    <property type="evidence" value="ECO:0007669"/>
    <property type="project" value="UniProtKB-ARBA"/>
</dbReference>
<dbReference type="SUPFAM" id="SSF52777">
    <property type="entry name" value="CoA-dependent acyltransferases"/>
    <property type="match status" value="2"/>
</dbReference>
<dbReference type="SUPFAM" id="SSF47336">
    <property type="entry name" value="ACP-like"/>
    <property type="match status" value="1"/>
</dbReference>
<dbReference type="Gene3D" id="3.30.559.10">
    <property type="entry name" value="Chloramphenicol acetyltransferase-like domain"/>
    <property type="match status" value="1"/>
</dbReference>
<dbReference type="RefSeq" id="WP_141321015.1">
    <property type="nucleotide sequence ID" value="NZ_BJLP01000035.1"/>
</dbReference>
<dbReference type="GO" id="GO:0043041">
    <property type="term" value="P:amino acid activation for nonribosomal peptide biosynthetic process"/>
    <property type="evidence" value="ECO:0007669"/>
    <property type="project" value="TreeGrafter"/>
</dbReference>
<accession>A0A4Y3KFB8</accession>
<dbReference type="SUPFAM" id="SSF56801">
    <property type="entry name" value="Acetyl-CoA synthetase-like"/>
    <property type="match status" value="1"/>
</dbReference>
<dbReference type="Gene3D" id="3.40.50.12780">
    <property type="entry name" value="N-terminal domain of ligase-like"/>
    <property type="match status" value="1"/>
</dbReference>
<protein>
    <recommendedName>
        <fullName evidence="5">Carrier domain-containing protein</fullName>
    </recommendedName>
</protein>